<feature type="region of interest" description="Disordered" evidence="1">
    <location>
        <begin position="188"/>
        <end position="269"/>
    </location>
</feature>
<protein>
    <submittedName>
        <fullName evidence="2">Uncharacterized protein</fullName>
    </submittedName>
</protein>
<evidence type="ECO:0000313" key="3">
    <source>
        <dbReference type="Proteomes" id="UP000199052"/>
    </source>
</evidence>
<feature type="compositionally biased region" description="Basic and acidic residues" evidence="1">
    <location>
        <begin position="223"/>
        <end position="269"/>
    </location>
</feature>
<dbReference type="EMBL" id="FOOI01000002">
    <property type="protein sequence ID" value="SFF78139.1"/>
    <property type="molecule type" value="Genomic_DNA"/>
</dbReference>
<dbReference type="STRING" id="504797.SAMN05421678_102124"/>
<evidence type="ECO:0000313" key="2">
    <source>
        <dbReference type="EMBL" id="SFF78139.1"/>
    </source>
</evidence>
<proteinExistence type="predicted"/>
<accession>A0A1I2LI59</accession>
<sequence length="324" mass="35752">MRKSSPCPGVGVRVVPPVRRPRHDVGVDLDEAARELYGLAPEDFTSARNKLADQARADGDAAAGKAIRELKKPTLAAWLANQLVRAEADRIDELVQLGDDLRDAHASRDGDRMRELTSQRISLVRDLGRAARDLARKSGRKVTDTVGDRLAETLDAASVDTDAARLLGTGRLTSALRHVGFGVVDESGEPAEVTPISTARDRRTNGRQTTKTTKTAKTAKKQTQADKRAEERRRKEAREKLERAEAELAEAEKAREQAEAELDANEHHVEDMRTAVERLTDELEKVRAELERAEHRTGSLERALTKAGRAASTARRRRDALAED</sequence>
<dbReference type="Proteomes" id="UP000199052">
    <property type="component" value="Unassembled WGS sequence"/>
</dbReference>
<evidence type="ECO:0000256" key="1">
    <source>
        <dbReference type="SAM" id="MobiDB-lite"/>
    </source>
</evidence>
<organism evidence="2 3">
    <name type="scientific">Actinopolymorpha cephalotaxi</name>
    <dbReference type="NCBI Taxonomy" id="504797"/>
    <lineage>
        <taxon>Bacteria</taxon>
        <taxon>Bacillati</taxon>
        <taxon>Actinomycetota</taxon>
        <taxon>Actinomycetes</taxon>
        <taxon>Propionibacteriales</taxon>
        <taxon>Actinopolymorphaceae</taxon>
        <taxon>Actinopolymorpha</taxon>
    </lineage>
</organism>
<reference evidence="2 3" key="1">
    <citation type="submission" date="2016-10" db="EMBL/GenBank/DDBJ databases">
        <authorList>
            <person name="de Groot N.N."/>
        </authorList>
    </citation>
    <scope>NUCLEOTIDE SEQUENCE [LARGE SCALE GENOMIC DNA]</scope>
    <source>
        <strain evidence="2 3">CPCC 202808</strain>
    </source>
</reference>
<gene>
    <name evidence="2" type="ORF">SAMN05421678_102124</name>
</gene>
<feature type="region of interest" description="Disordered" evidence="1">
    <location>
        <begin position="292"/>
        <end position="324"/>
    </location>
</feature>
<dbReference type="AlphaFoldDB" id="A0A1I2LI59"/>
<name>A0A1I2LI59_9ACTN</name>